<evidence type="ECO:0000259" key="8">
    <source>
        <dbReference type="PROSITE" id="PS50893"/>
    </source>
</evidence>
<dbReference type="GO" id="GO:0005886">
    <property type="term" value="C:plasma membrane"/>
    <property type="evidence" value="ECO:0007669"/>
    <property type="project" value="UniProtKB-SubCell"/>
</dbReference>
<evidence type="ECO:0000256" key="3">
    <source>
        <dbReference type="ARBA" id="ARBA00022741"/>
    </source>
</evidence>
<dbReference type="CDD" id="cd03228">
    <property type="entry name" value="ABCC_MRP_Like"/>
    <property type="match status" value="1"/>
</dbReference>
<dbReference type="PANTHER" id="PTHR43394:SF1">
    <property type="entry name" value="ATP-BINDING CASSETTE SUB-FAMILY B MEMBER 10, MITOCHONDRIAL"/>
    <property type="match status" value="1"/>
</dbReference>
<evidence type="ECO:0000259" key="9">
    <source>
        <dbReference type="PROSITE" id="PS50929"/>
    </source>
</evidence>
<dbReference type="InterPro" id="IPR003439">
    <property type="entry name" value="ABC_transporter-like_ATP-bd"/>
</dbReference>
<evidence type="ECO:0000256" key="1">
    <source>
        <dbReference type="ARBA" id="ARBA00004651"/>
    </source>
</evidence>
<keyword evidence="4 10" id="KW-0067">ATP-binding</keyword>
<dbReference type="Gene3D" id="1.20.1560.10">
    <property type="entry name" value="ABC transporter type 1, transmembrane domain"/>
    <property type="match status" value="1"/>
</dbReference>
<dbReference type="PROSITE" id="PS50893">
    <property type="entry name" value="ABC_TRANSPORTER_2"/>
    <property type="match status" value="1"/>
</dbReference>
<dbReference type="GO" id="GO:0016887">
    <property type="term" value="F:ATP hydrolysis activity"/>
    <property type="evidence" value="ECO:0007669"/>
    <property type="project" value="InterPro"/>
</dbReference>
<protein>
    <submittedName>
        <fullName evidence="10">ATP-binding cassette subfamily C protein</fullName>
    </submittedName>
</protein>
<dbReference type="GO" id="GO:0005524">
    <property type="term" value="F:ATP binding"/>
    <property type="evidence" value="ECO:0007669"/>
    <property type="project" value="UniProtKB-KW"/>
</dbReference>
<dbReference type="GO" id="GO:0015421">
    <property type="term" value="F:ABC-type oligopeptide transporter activity"/>
    <property type="evidence" value="ECO:0007669"/>
    <property type="project" value="TreeGrafter"/>
</dbReference>
<dbReference type="SUPFAM" id="SSF90123">
    <property type="entry name" value="ABC transporter transmembrane region"/>
    <property type="match status" value="1"/>
</dbReference>
<dbReference type="PANTHER" id="PTHR43394">
    <property type="entry name" value="ATP-DEPENDENT PERMEASE MDL1, MITOCHONDRIAL"/>
    <property type="match status" value="1"/>
</dbReference>
<organism evidence="10 11">
    <name type="scientific">Keratinibaculum paraultunense</name>
    <dbReference type="NCBI Taxonomy" id="1278232"/>
    <lineage>
        <taxon>Bacteria</taxon>
        <taxon>Bacillati</taxon>
        <taxon>Bacillota</taxon>
        <taxon>Tissierellia</taxon>
        <taxon>Tissierellales</taxon>
        <taxon>Tepidimicrobiaceae</taxon>
        <taxon>Keratinibaculum</taxon>
    </lineage>
</organism>
<dbReference type="PROSITE" id="PS50929">
    <property type="entry name" value="ABC_TM1F"/>
    <property type="match status" value="1"/>
</dbReference>
<comment type="subcellular location">
    <subcellularLocation>
        <location evidence="1">Cell membrane</location>
        <topology evidence="1">Multi-pass membrane protein</topology>
    </subcellularLocation>
</comment>
<dbReference type="Pfam" id="PF00664">
    <property type="entry name" value="ABC_membrane"/>
    <property type="match status" value="1"/>
</dbReference>
<evidence type="ECO:0000256" key="2">
    <source>
        <dbReference type="ARBA" id="ARBA00022692"/>
    </source>
</evidence>
<feature type="transmembrane region" description="Helical" evidence="7">
    <location>
        <begin position="270"/>
        <end position="291"/>
    </location>
</feature>
<feature type="transmembrane region" description="Helical" evidence="7">
    <location>
        <begin position="156"/>
        <end position="174"/>
    </location>
</feature>
<feature type="transmembrane region" description="Helical" evidence="7">
    <location>
        <begin position="16"/>
        <end position="36"/>
    </location>
</feature>
<gene>
    <name evidence="10" type="ORF">EDD65_1183</name>
</gene>
<dbReference type="InterPro" id="IPR027417">
    <property type="entry name" value="P-loop_NTPase"/>
</dbReference>
<dbReference type="Gene3D" id="3.40.50.300">
    <property type="entry name" value="P-loop containing nucleotide triphosphate hydrolases"/>
    <property type="match status" value="1"/>
</dbReference>
<dbReference type="SUPFAM" id="SSF52540">
    <property type="entry name" value="P-loop containing nucleoside triphosphate hydrolases"/>
    <property type="match status" value="1"/>
</dbReference>
<reference evidence="10 11" key="1">
    <citation type="submission" date="2019-03" db="EMBL/GenBank/DDBJ databases">
        <title>Genomic Encyclopedia of Type Strains, Phase IV (KMG-IV): sequencing the most valuable type-strain genomes for metagenomic binning, comparative biology and taxonomic classification.</title>
        <authorList>
            <person name="Goeker M."/>
        </authorList>
    </citation>
    <scope>NUCLEOTIDE SEQUENCE [LARGE SCALE GENOMIC DNA]</scope>
    <source>
        <strain evidence="10 11">DSM 26752</strain>
    </source>
</reference>
<sequence length="556" mass="65052">MRKLIVNTIRKEKYKFILITIISIFVWVYGLLFPYLNAELIDNLTKLKSMNIVLRIIYTIILLTLLNMVLSYVLNMQMAKLKLKFTYQIIYDVTEHLKRVFILFFSDYKPVYLSQRIYNDSNSLITFFLDNYLRFFTNLGTILFSFYMLFTINFKIFICSLVSIPFFLILYNYLKSPLYKWNLILKESQNKFFTSLSEQYIYIKDIKTNGSFNQSSKLLNSTFSKLLTNSINANRVAHLFYSLDGIITLLLQSVILVLGSKSILDGHMTIGQFTIILSYYSMIIECIKYYLNFGKSYQETKVSFNRINELYSVKKEHNGTKIIENINSVSLNDINYSYTYKNKKEPYIIKDFNYKFEKDKIYIIRGHNGSGKSTLIDIIIGLLSENLSGNVKYNNINIKEIDLYELRKRNIAVVQQFPNLMSDTVLSLFNYSDNTKENIKLIKNQIKELGLMGLFYNNHFDLDKFWFKKISELSGGENQRIAILHALLKRPSLLILDEPSSALDSDSVNELINILELNKLDTITIIVTHDERLFTICDEIINIDYNRTNSLLKTSS</sequence>
<keyword evidence="2 7" id="KW-0812">Transmembrane</keyword>
<evidence type="ECO:0000313" key="11">
    <source>
        <dbReference type="Proteomes" id="UP000294567"/>
    </source>
</evidence>
<keyword evidence="3" id="KW-0547">Nucleotide-binding</keyword>
<evidence type="ECO:0000256" key="7">
    <source>
        <dbReference type="SAM" id="Phobius"/>
    </source>
</evidence>
<feature type="domain" description="ABC transmembrane type-1" evidence="9">
    <location>
        <begin position="17"/>
        <end position="299"/>
    </location>
</feature>
<dbReference type="CDD" id="cd07346">
    <property type="entry name" value="ABC_6TM_exporters"/>
    <property type="match status" value="1"/>
</dbReference>
<dbReference type="RefSeq" id="WP_132029663.1">
    <property type="nucleotide sequence ID" value="NZ_CP068564.1"/>
</dbReference>
<feature type="transmembrane region" description="Helical" evidence="7">
    <location>
        <begin position="56"/>
        <end position="74"/>
    </location>
</feature>
<dbReference type="InterPro" id="IPR011527">
    <property type="entry name" value="ABC1_TM_dom"/>
</dbReference>
<dbReference type="OrthoDB" id="3185510at2"/>
<dbReference type="SMART" id="SM00382">
    <property type="entry name" value="AAA"/>
    <property type="match status" value="1"/>
</dbReference>
<dbReference type="InterPro" id="IPR036640">
    <property type="entry name" value="ABC1_TM_sf"/>
</dbReference>
<proteinExistence type="predicted"/>
<evidence type="ECO:0000256" key="5">
    <source>
        <dbReference type="ARBA" id="ARBA00022989"/>
    </source>
</evidence>
<evidence type="ECO:0000313" key="10">
    <source>
        <dbReference type="EMBL" id="TCS85790.1"/>
    </source>
</evidence>
<feature type="transmembrane region" description="Helical" evidence="7">
    <location>
        <begin position="239"/>
        <end position="258"/>
    </location>
</feature>
<accession>A0A4R3KNC0</accession>
<evidence type="ECO:0000256" key="6">
    <source>
        <dbReference type="ARBA" id="ARBA00023136"/>
    </source>
</evidence>
<comment type="caution">
    <text evidence="10">The sequence shown here is derived from an EMBL/GenBank/DDBJ whole genome shotgun (WGS) entry which is preliminary data.</text>
</comment>
<feature type="domain" description="ABC transporter" evidence="8">
    <location>
        <begin position="329"/>
        <end position="556"/>
    </location>
</feature>
<feature type="transmembrane region" description="Helical" evidence="7">
    <location>
        <begin position="132"/>
        <end position="150"/>
    </location>
</feature>
<dbReference type="InterPro" id="IPR039421">
    <property type="entry name" value="Type_1_exporter"/>
</dbReference>
<keyword evidence="6 7" id="KW-0472">Membrane</keyword>
<dbReference type="Pfam" id="PF00005">
    <property type="entry name" value="ABC_tran"/>
    <property type="match status" value="1"/>
</dbReference>
<dbReference type="InterPro" id="IPR003593">
    <property type="entry name" value="AAA+_ATPase"/>
</dbReference>
<dbReference type="EMBL" id="SMAE01000018">
    <property type="protein sequence ID" value="TCS85790.1"/>
    <property type="molecule type" value="Genomic_DNA"/>
</dbReference>
<keyword evidence="5 7" id="KW-1133">Transmembrane helix</keyword>
<keyword evidence="11" id="KW-1185">Reference proteome</keyword>
<dbReference type="AlphaFoldDB" id="A0A4R3KNC0"/>
<evidence type="ECO:0000256" key="4">
    <source>
        <dbReference type="ARBA" id="ARBA00022840"/>
    </source>
</evidence>
<dbReference type="Proteomes" id="UP000294567">
    <property type="component" value="Unassembled WGS sequence"/>
</dbReference>
<name>A0A4R3KNC0_9FIRM</name>